<keyword evidence="12" id="KW-1185">Reference proteome</keyword>
<evidence type="ECO:0000256" key="6">
    <source>
        <dbReference type="ARBA" id="ARBA00022777"/>
    </source>
</evidence>
<accession>A0A077AYZ2</accession>
<evidence type="ECO:0000256" key="2">
    <source>
        <dbReference type="ARBA" id="ARBA00012438"/>
    </source>
</evidence>
<evidence type="ECO:0000256" key="1">
    <source>
        <dbReference type="ARBA" id="ARBA00000085"/>
    </source>
</evidence>
<dbReference type="EMBL" id="CP008941">
    <property type="protein sequence ID" value="AIK96848.1"/>
    <property type="molecule type" value="Genomic_DNA"/>
</dbReference>
<dbReference type="InterPro" id="IPR004358">
    <property type="entry name" value="Sig_transdc_His_kin-like_C"/>
</dbReference>
<dbReference type="GO" id="GO:0030295">
    <property type="term" value="F:protein kinase activator activity"/>
    <property type="evidence" value="ECO:0007669"/>
    <property type="project" value="TreeGrafter"/>
</dbReference>
<sequence length="454" mass="52237">MVMRDWLNKIPRPLFQPRLALATLKLSLNREVPYDLMRIFGIFGLIHTLLIYIVGINYKGVADVEIILRITNFTLFIPLVFIENWPAWLHRIKKYYWFFTITFVLPFFATFMFIFHNGSRAWFTKITVALLWMVLVTNWSMFLLCLIAGIMSGILVYGAIIDPNFSNFNLSWAELINSFWIVIIAGVFSLKRDEITRNRLDSMRSLAGAIAHEMRTPLFGIRSASTYLSQKLPNFLEKYTQTQGNDLTEKDKKSIERIIKTPEKINDITKNAFSIIDMLLTNLKGINGKLECTAYSANSIIEQALELYPLSPKERLLIHYAPASDQMIIGNKDLLIHVLFNLLKNALYHIKEDSKGEIYIWTENTADFFTIFFKDTGKGIPGNTLPFIFDPYYSSTKYGTGVGLHFCKQVVEGCGGKITCRSIKNHETIFKMELKKQHDNNPTYPEGEPSLNEI</sequence>
<dbReference type="STRING" id="91604.ID47_09050"/>
<protein>
    <recommendedName>
        <fullName evidence="2">histidine kinase</fullName>
        <ecNumber evidence="2">2.7.13.3</ecNumber>
    </recommendedName>
</protein>
<evidence type="ECO:0000313" key="11">
    <source>
        <dbReference type="EMBL" id="AIK96848.1"/>
    </source>
</evidence>
<dbReference type="Pfam" id="PF02518">
    <property type="entry name" value="HATPase_c"/>
    <property type="match status" value="1"/>
</dbReference>
<keyword evidence="4" id="KW-0808">Transferase</keyword>
<dbReference type="CDD" id="cd00082">
    <property type="entry name" value="HisKA"/>
    <property type="match status" value="1"/>
</dbReference>
<dbReference type="PRINTS" id="PR00344">
    <property type="entry name" value="BCTRLSENSOR"/>
</dbReference>
<feature type="transmembrane region" description="Helical" evidence="9">
    <location>
        <begin position="172"/>
        <end position="190"/>
    </location>
</feature>
<keyword evidence="8" id="KW-0902">Two-component regulatory system</keyword>
<evidence type="ECO:0000313" key="12">
    <source>
        <dbReference type="Proteomes" id="UP000028926"/>
    </source>
</evidence>
<dbReference type="GO" id="GO:0000155">
    <property type="term" value="F:phosphorelay sensor kinase activity"/>
    <property type="evidence" value="ECO:0007669"/>
    <property type="project" value="InterPro"/>
</dbReference>
<dbReference type="InterPro" id="IPR003661">
    <property type="entry name" value="HisK_dim/P_dom"/>
</dbReference>
<dbReference type="KEGG" id="paca:ID47_09050"/>
<dbReference type="Gene3D" id="3.30.565.10">
    <property type="entry name" value="Histidine kinase-like ATPase, C-terminal domain"/>
    <property type="match status" value="1"/>
</dbReference>
<dbReference type="Proteomes" id="UP000028926">
    <property type="component" value="Chromosome"/>
</dbReference>
<dbReference type="InterPro" id="IPR003594">
    <property type="entry name" value="HATPase_dom"/>
</dbReference>
<dbReference type="InterPro" id="IPR050351">
    <property type="entry name" value="BphY/WalK/GraS-like"/>
</dbReference>
<evidence type="ECO:0000256" key="8">
    <source>
        <dbReference type="ARBA" id="ARBA00023012"/>
    </source>
</evidence>
<dbReference type="AlphaFoldDB" id="A0A077AYZ2"/>
<dbReference type="InterPro" id="IPR005467">
    <property type="entry name" value="His_kinase_dom"/>
</dbReference>
<feature type="domain" description="Histidine kinase" evidence="10">
    <location>
        <begin position="209"/>
        <end position="438"/>
    </location>
</feature>
<dbReference type="Gene3D" id="1.10.287.130">
    <property type="match status" value="1"/>
</dbReference>
<dbReference type="PANTHER" id="PTHR42878:SF7">
    <property type="entry name" value="SENSOR HISTIDINE KINASE GLRK"/>
    <property type="match status" value="1"/>
</dbReference>
<keyword evidence="3" id="KW-0597">Phosphoprotein</keyword>
<evidence type="ECO:0000256" key="4">
    <source>
        <dbReference type="ARBA" id="ARBA00022679"/>
    </source>
</evidence>
<dbReference type="HOGENOM" id="CLU_053132_1_0_5"/>
<dbReference type="SUPFAM" id="SSF47384">
    <property type="entry name" value="Homodimeric domain of signal transducing histidine kinase"/>
    <property type="match status" value="1"/>
</dbReference>
<evidence type="ECO:0000256" key="3">
    <source>
        <dbReference type="ARBA" id="ARBA00022553"/>
    </source>
</evidence>
<keyword evidence="7" id="KW-0067">ATP-binding</keyword>
<dbReference type="SMART" id="SM00387">
    <property type="entry name" value="HATPase_c"/>
    <property type="match status" value="1"/>
</dbReference>
<dbReference type="GO" id="GO:0007234">
    <property type="term" value="P:osmosensory signaling via phosphorelay pathway"/>
    <property type="evidence" value="ECO:0007669"/>
    <property type="project" value="TreeGrafter"/>
</dbReference>
<evidence type="ECO:0000259" key="10">
    <source>
        <dbReference type="PROSITE" id="PS50109"/>
    </source>
</evidence>
<gene>
    <name evidence="11" type="ORF">ID47_09050</name>
</gene>
<feature type="transmembrane region" description="Helical" evidence="9">
    <location>
        <begin position="66"/>
        <end position="89"/>
    </location>
</feature>
<dbReference type="InterPro" id="IPR036890">
    <property type="entry name" value="HATPase_C_sf"/>
</dbReference>
<name>A0A077AYZ2_9PROT</name>
<dbReference type="GO" id="GO:0000156">
    <property type="term" value="F:phosphorelay response regulator activity"/>
    <property type="evidence" value="ECO:0007669"/>
    <property type="project" value="TreeGrafter"/>
</dbReference>
<proteinExistence type="predicted"/>
<feature type="transmembrane region" description="Helical" evidence="9">
    <location>
        <begin position="127"/>
        <end position="160"/>
    </location>
</feature>
<keyword evidence="9" id="KW-0472">Membrane</keyword>
<dbReference type="PANTHER" id="PTHR42878">
    <property type="entry name" value="TWO-COMPONENT HISTIDINE KINASE"/>
    <property type="match status" value="1"/>
</dbReference>
<keyword evidence="9" id="KW-0812">Transmembrane</keyword>
<keyword evidence="6" id="KW-0418">Kinase</keyword>
<comment type="catalytic activity">
    <reaction evidence="1">
        <text>ATP + protein L-histidine = ADP + protein N-phospho-L-histidine.</text>
        <dbReference type="EC" id="2.7.13.3"/>
    </reaction>
</comment>
<dbReference type="PROSITE" id="PS50109">
    <property type="entry name" value="HIS_KIN"/>
    <property type="match status" value="1"/>
</dbReference>
<reference evidence="11 12" key="1">
    <citation type="submission" date="2014-07" db="EMBL/GenBank/DDBJ databases">
        <title>Comparative genomic insights into amoeba endosymbionts belonging to the families of Holosporaceae and Candidatus Midichloriaceae within Rickettsiales.</title>
        <authorList>
            <person name="Wang Z."/>
            <person name="Wu M."/>
        </authorList>
    </citation>
    <scope>NUCLEOTIDE SEQUENCE [LARGE SCALE GENOMIC DNA]</scope>
    <source>
        <strain evidence="11">PRA3</strain>
    </source>
</reference>
<keyword evidence="5" id="KW-0547">Nucleotide-binding</keyword>
<dbReference type="OrthoDB" id="9789238at2"/>
<dbReference type="SUPFAM" id="SSF55874">
    <property type="entry name" value="ATPase domain of HSP90 chaperone/DNA topoisomerase II/histidine kinase"/>
    <property type="match status" value="1"/>
</dbReference>
<evidence type="ECO:0000256" key="5">
    <source>
        <dbReference type="ARBA" id="ARBA00022741"/>
    </source>
</evidence>
<dbReference type="GO" id="GO:0005524">
    <property type="term" value="F:ATP binding"/>
    <property type="evidence" value="ECO:0007669"/>
    <property type="project" value="UniProtKB-KW"/>
</dbReference>
<keyword evidence="9" id="KW-1133">Transmembrane helix</keyword>
<dbReference type="InterPro" id="IPR036097">
    <property type="entry name" value="HisK_dim/P_sf"/>
</dbReference>
<feature type="transmembrane region" description="Helical" evidence="9">
    <location>
        <begin position="95"/>
        <end position="115"/>
    </location>
</feature>
<evidence type="ECO:0000256" key="9">
    <source>
        <dbReference type="SAM" id="Phobius"/>
    </source>
</evidence>
<evidence type="ECO:0000256" key="7">
    <source>
        <dbReference type="ARBA" id="ARBA00022840"/>
    </source>
</evidence>
<organism evidence="11 12">
    <name type="scientific">Candidatus Odyssella acanthamoebae</name>
    <dbReference type="NCBI Taxonomy" id="91604"/>
    <lineage>
        <taxon>Bacteria</taxon>
        <taxon>Pseudomonadati</taxon>
        <taxon>Pseudomonadota</taxon>
        <taxon>Alphaproteobacteria</taxon>
        <taxon>Holosporales</taxon>
        <taxon>Candidatus Paracaedibacteraceae</taxon>
        <taxon>Candidatus Odyssella</taxon>
    </lineage>
</organism>
<dbReference type="EC" id="2.7.13.3" evidence="2"/>
<feature type="transmembrane region" description="Helical" evidence="9">
    <location>
        <begin position="36"/>
        <end position="54"/>
    </location>
</feature>
<dbReference type="eggNOG" id="COG2205">
    <property type="taxonomic scope" value="Bacteria"/>
</dbReference>